<dbReference type="AlphaFoldDB" id="A0A3S9YLS1"/>
<keyword evidence="2" id="KW-1133">Transmembrane helix</keyword>
<dbReference type="Proteomes" id="UP000275579">
    <property type="component" value="Chromosome"/>
</dbReference>
<keyword evidence="2" id="KW-0812">Transmembrane</keyword>
<gene>
    <name evidence="3" type="ORF">DDE74_38645</name>
</gene>
<evidence type="ECO:0000256" key="1">
    <source>
        <dbReference type="SAM" id="MobiDB-lite"/>
    </source>
</evidence>
<dbReference type="EMBL" id="CP029042">
    <property type="protein sequence ID" value="AZS76006.1"/>
    <property type="molecule type" value="Genomic_DNA"/>
</dbReference>
<evidence type="ECO:0000313" key="4">
    <source>
        <dbReference type="Proteomes" id="UP000275579"/>
    </source>
</evidence>
<dbReference type="RefSeq" id="WP_127154698.1">
    <property type="nucleotide sequence ID" value="NZ_CP029042.1"/>
</dbReference>
<evidence type="ECO:0008006" key="5">
    <source>
        <dbReference type="Google" id="ProtNLM"/>
    </source>
</evidence>
<feature type="region of interest" description="Disordered" evidence="1">
    <location>
        <begin position="1"/>
        <end position="28"/>
    </location>
</feature>
<reference evidence="3 4" key="1">
    <citation type="submission" date="2018-04" db="EMBL/GenBank/DDBJ databases">
        <title>Complete genome sequences of Streptomyces lydicus strain WYEC and characterization of antagonistic properties of biological control agents.</title>
        <authorList>
            <person name="Mariita R.M."/>
            <person name="Sello J.K."/>
        </authorList>
    </citation>
    <scope>NUCLEOTIDE SEQUENCE [LARGE SCALE GENOMIC DNA]</scope>
    <source>
        <strain evidence="3 4">WYEC 108</strain>
    </source>
</reference>
<keyword evidence="2" id="KW-0472">Membrane</keyword>
<organism evidence="3 4">
    <name type="scientific">Streptomyces lydicus</name>
    <dbReference type="NCBI Taxonomy" id="47763"/>
    <lineage>
        <taxon>Bacteria</taxon>
        <taxon>Bacillati</taxon>
        <taxon>Actinomycetota</taxon>
        <taxon>Actinomycetes</taxon>
        <taxon>Kitasatosporales</taxon>
        <taxon>Streptomycetaceae</taxon>
        <taxon>Streptomyces</taxon>
    </lineage>
</organism>
<feature type="region of interest" description="Disordered" evidence="1">
    <location>
        <begin position="66"/>
        <end position="95"/>
    </location>
</feature>
<evidence type="ECO:0000313" key="3">
    <source>
        <dbReference type="EMBL" id="AZS76006.1"/>
    </source>
</evidence>
<proteinExistence type="predicted"/>
<evidence type="ECO:0000256" key="2">
    <source>
        <dbReference type="SAM" id="Phobius"/>
    </source>
</evidence>
<feature type="compositionally biased region" description="Basic and acidic residues" evidence="1">
    <location>
        <begin position="81"/>
        <end position="95"/>
    </location>
</feature>
<name>A0A3S9YLS1_9ACTN</name>
<sequence>MSTTQRLASSDSPGSSDPTRSGEDRAVRRTGWAALRPLVLRLHFYAGVLIAPFLLVAAVTGLLRVRRGEHRRPPGGPGTGHPDRLDGRGRERCRT</sequence>
<protein>
    <recommendedName>
        <fullName evidence="5">PepSY domain-containing protein</fullName>
    </recommendedName>
</protein>
<feature type="transmembrane region" description="Helical" evidence="2">
    <location>
        <begin position="42"/>
        <end position="63"/>
    </location>
</feature>
<feature type="compositionally biased region" description="Polar residues" evidence="1">
    <location>
        <begin position="1"/>
        <end position="19"/>
    </location>
</feature>
<accession>A0A3S9YLS1</accession>